<evidence type="ECO:0000256" key="1">
    <source>
        <dbReference type="SAM" id="SignalP"/>
    </source>
</evidence>
<keyword evidence="2" id="KW-0121">Carboxypeptidase</keyword>
<dbReference type="InterPro" id="IPR008969">
    <property type="entry name" value="CarboxyPept-like_regulatory"/>
</dbReference>
<name>A0A538T7C9_UNCEI</name>
<comment type="caution">
    <text evidence="2">The sequence shown here is derived from an EMBL/GenBank/DDBJ whole genome shotgun (WGS) entry which is preliminary data.</text>
</comment>
<reference evidence="2 3" key="1">
    <citation type="journal article" date="2019" name="Nat. Microbiol.">
        <title>Mediterranean grassland soil C-N compound turnover is dependent on rainfall and depth, and is mediated by genomically divergent microorganisms.</title>
        <authorList>
            <person name="Diamond S."/>
            <person name="Andeer P.F."/>
            <person name="Li Z."/>
            <person name="Crits-Christoph A."/>
            <person name="Burstein D."/>
            <person name="Anantharaman K."/>
            <person name="Lane K.R."/>
            <person name="Thomas B.C."/>
            <person name="Pan C."/>
            <person name="Northen T.R."/>
            <person name="Banfield J.F."/>
        </authorList>
    </citation>
    <scope>NUCLEOTIDE SEQUENCE [LARGE SCALE GENOMIC DNA]</scope>
    <source>
        <strain evidence="2">WS_6</strain>
    </source>
</reference>
<gene>
    <name evidence="2" type="ORF">E6K76_04460</name>
</gene>
<accession>A0A538T7C9</accession>
<dbReference type="AlphaFoldDB" id="A0A538T7C9"/>
<dbReference type="Proteomes" id="UP000316852">
    <property type="component" value="Unassembled WGS sequence"/>
</dbReference>
<feature type="chain" id="PRO_5021819738" evidence="1">
    <location>
        <begin position="25"/>
        <end position="178"/>
    </location>
</feature>
<keyword evidence="2" id="KW-0645">Protease</keyword>
<organism evidence="2 3">
    <name type="scientific">Eiseniibacteriota bacterium</name>
    <dbReference type="NCBI Taxonomy" id="2212470"/>
    <lineage>
        <taxon>Bacteria</taxon>
        <taxon>Candidatus Eiseniibacteriota</taxon>
    </lineage>
</organism>
<dbReference type="GO" id="GO:0004180">
    <property type="term" value="F:carboxypeptidase activity"/>
    <property type="evidence" value="ECO:0007669"/>
    <property type="project" value="UniProtKB-KW"/>
</dbReference>
<protein>
    <submittedName>
        <fullName evidence="2">Carboxypeptidase regulatory-like domain-containing protein</fullName>
    </submittedName>
</protein>
<dbReference type="EMBL" id="VBOW01000021">
    <property type="protein sequence ID" value="TMQ59538.1"/>
    <property type="molecule type" value="Genomic_DNA"/>
</dbReference>
<feature type="signal peptide" evidence="1">
    <location>
        <begin position="1"/>
        <end position="24"/>
    </location>
</feature>
<dbReference type="SUPFAM" id="SSF49464">
    <property type="entry name" value="Carboxypeptidase regulatory domain-like"/>
    <property type="match status" value="1"/>
</dbReference>
<evidence type="ECO:0000313" key="2">
    <source>
        <dbReference type="EMBL" id="TMQ59538.1"/>
    </source>
</evidence>
<evidence type="ECO:0000313" key="3">
    <source>
        <dbReference type="Proteomes" id="UP000316852"/>
    </source>
</evidence>
<proteinExistence type="predicted"/>
<keyword evidence="1" id="KW-0732">Signal</keyword>
<sequence length="178" mass="19340">MMRAILRILVLCATSALLGSPALGAPPSIPGQRVEPRPESASTKSVQEYQGLGVGRQLATFAGTVLDINDRPIANVLVDLFIDGAPAGTTVTEGNGYYEINVPYDPHGDTTVLLWYVPQDRLLLPKELVIRESKVSQANALISRCVPRATLTPGHQFRVYLFDSTNRNKDLAELNCLP</sequence>
<keyword evidence="2" id="KW-0378">Hydrolase</keyword>